<dbReference type="EMBL" id="JAFFGZ010000008">
    <property type="protein sequence ID" value="KAK4640756.1"/>
    <property type="molecule type" value="Genomic_DNA"/>
</dbReference>
<keyword evidence="3" id="KW-1185">Reference proteome</keyword>
<name>A0ABR0F9U4_9PEZI</name>
<dbReference type="RefSeq" id="XP_062729732.1">
    <property type="nucleotide sequence ID" value="XM_062881080.1"/>
</dbReference>
<feature type="region of interest" description="Disordered" evidence="1">
    <location>
        <begin position="1"/>
        <end position="33"/>
    </location>
</feature>
<feature type="region of interest" description="Disordered" evidence="1">
    <location>
        <begin position="207"/>
        <end position="235"/>
    </location>
</feature>
<feature type="compositionally biased region" description="Polar residues" evidence="1">
    <location>
        <begin position="442"/>
        <end position="468"/>
    </location>
</feature>
<proteinExistence type="predicted"/>
<dbReference type="GeneID" id="87900562"/>
<dbReference type="Proteomes" id="UP001322138">
    <property type="component" value="Unassembled WGS sequence"/>
</dbReference>
<gene>
    <name evidence="2" type="ORF">QC761_606410</name>
</gene>
<feature type="region of interest" description="Disordered" evidence="1">
    <location>
        <begin position="56"/>
        <end position="84"/>
    </location>
</feature>
<reference evidence="2 3" key="1">
    <citation type="journal article" date="2023" name="bioRxiv">
        <title>High-quality genome assemblies of four members of thePodospora anserinaspecies complex.</title>
        <authorList>
            <person name="Ament-Velasquez S.L."/>
            <person name="Vogan A.A."/>
            <person name="Wallerman O."/>
            <person name="Hartmann F."/>
            <person name="Gautier V."/>
            <person name="Silar P."/>
            <person name="Giraud T."/>
            <person name="Johannesson H."/>
        </authorList>
    </citation>
    <scope>NUCLEOTIDE SEQUENCE [LARGE SCALE GENOMIC DNA]</scope>
    <source>
        <strain evidence="2 3">CBS 112042</strain>
    </source>
</reference>
<feature type="compositionally biased region" description="Polar residues" evidence="1">
    <location>
        <begin position="347"/>
        <end position="356"/>
    </location>
</feature>
<feature type="region of interest" description="Disordered" evidence="1">
    <location>
        <begin position="320"/>
        <end position="472"/>
    </location>
</feature>
<evidence type="ECO:0000313" key="3">
    <source>
        <dbReference type="Proteomes" id="UP001322138"/>
    </source>
</evidence>
<accession>A0ABR0F9U4</accession>
<comment type="caution">
    <text evidence="2">The sequence shown here is derived from an EMBL/GenBank/DDBJ whole genome shotgun (WGS) entry which is preliminary data.</text>
</comment>
<protein>
    <submittedName>
        <fullName evidence="2">Uncharacterized protein</fullName>
    </submittedName>
</protein>
<organism evidence="2 3">
    <name type="scientific">Podospora bellae-mahoneyi</name>
    <dbReference type="NCBI Taxonomy" id="2093777"/>
    <lineage>
        <taxon>Eukaryota</taxon>
        <taxon>Fungi</taxon>
        <taxon>Dikarya</taxon>
        <taxon>Ascomycota</taxon>
        <taxon>Pezizomycotina</taxon>
        <taxon>Sordariomycetes</taxon>
        <taxon>Sordariomycetidae</taxon>
        <taxon>Sordariales</taxon>
        <taxon>Podosporaceae</taxon>
        <taxon>Podospora</taxon>
    </lineage>
</organism>
<evidence type="ECO:0000313" key="2">
    <source>
        <dbReference type="EMBL" id="KAK4640756.1"/>
    </source>
</evidence>
<sequence>MASYSPQFHVPGTFHFDTSPKSGQTLSAGMFRPPATSPTASTYGSLYSDVSMTNTHGNGALGTGTAKRKRASTRSSTPMGWNMDMDGAHDIREEEKGRQFRYTLAGQINATPMGAPIGVENGLLEDSVYSDVDYRRALGPTKVAPDFEVPSAHHDEIPNAQPSTSAAWRIFTLGTLGEVVGKVWEFCTKGAFRGFQAGGGTAYTANGTTIPETTGKPWANQHDEPTPAGEETMTDQRIQDGYPEQENDQEKAGSYEPFSTYQDAVSYIESPDSTPQPPAAKRRQVSYNNDELKNWVMVDGPANTNQRRFGSDARAVPVRTPASIVRHSPRPGYYSSTAVSSGRRISVPSSRFTGTPTRAAAVRPSLRTSHAGSPLVPPREPASFASPRQAPVAPSTPSRIPMPVQPATKNPFAALASPSQLPIPTSASRPSSRQSPRLSVGSGVSSRPISPTKTTASTIHRRNQSGASATARRHSLLAASVDPEEIKASQRLDAEAKALAAMKLAAERDADMKVDAFNARLMAMIRQGKEALGTKVEVEMTDEDDLGGGGWEDEDLKMEEPNGHSKHVRHYPVNISHATPFNRCHHIELTDFDLLIADLLQDFMNPSPATASLYGRPLTPSTSIPWRVALRALHQVDPKRLHAIASLHESLLSRSPLQHRTTANFGPPPEDESM</sequence>
<feature type="compositionally biased region" description="Low complexity" evidence="1">
    <location>
        <begin position="424"/>
        <end position="439"/>
    </location>
</feature>
<evidence type="ECO:0000256" key="1">
    <source>
        <dbReference type="SAM" id="MobiDB-lite"/>
    </source>
</evidence>